<accession>A0A151WGY3</accession>
<dbReference type="InterPro" id="IPR000210">
    <property type="entry name" value="BTB/POZ_dom"/>
</dbReference>
<dbReference type="Proteomes" id="UP000075809">
    <property type="component" value="Unassembled WGS sequence"/>
</dbReference>
<dbReference type="SUPFAM" id="SSF50985">
    <property type="entry name" value="RCC1/BLIP-II"/>
    <property type="match status" value="1"/>
</dbReference>
<evidence type="ECO:0000259" key="3">
    <source>
        <dbReference type="PROSITE" id="PS50097"/>
    </source>
</evidence>
<dbReference type="InterPro" id="IPR009091">
    <property type="entry name" value="RCC1/BLIP-II"/>
</dbReference>
<gene>
    <name evidence="4" type="ORF">ALC60_13922</name>
</gene>
<sequence>MDIKEKIKSIGCGSDFYLIVTNNDKTYSWGLNKIDDLGMPRQLCFQKELCEVTTLSGKTIVKIACGTDHTLALTDKGKVYGWGSNSDGQSNLTSRDCVPYPTMVNNLLLVKKILDIAAMHNRSFIKSNENGLVYMWGHFANVSIKKPFVCEYTNVFDVFNSMTAQSSMSVVHEFTKEECDILNDLEAAFNDRSTSDLTILVEGQSIYVHKRILKMRCTYFRNMFQTDYIENNQSIINHRHYSYVVYESFLKYLYTGKINLSSIDDLLDLLKLADEVCEKHLEMDCIRTIKKTITVSNIACLINLLNEMAEHHKKVTDSISFLFSIVNVFCFLIWKYMKVPPLILISL</sequence>
<dbReference type="PANTHER" id="PTHR22872">
    <property type="entry name" value="BTK-BINDING PROTEIN-RELATED"/>
    <property type="match status" value="1"/>
</dbReference>
<feature type="repeat" description="RCC1" evidence="2">
    <location>
        <begin position="77"/>
        <end position="129"/>
    </location>
</feature>
<dbReference type="InterPro" id="IPR051625">
    <property type="entry name" value="Signaling_Regulatory_Domain"/>
</dbReference>
<dbReference type="EMBL" id="KQ983145">
    <property type="protein sequence ID" value="KYQ47065.1"/>
    <property type="molecule type" value="Genomic_DNA"/>
</dbReference>
<proteinExistence type="predicted"/>
<dbReference type="PROSITE" id="PS50097">
    <property type="entry name" value="BTB"/>
    <property type="match status" value="1"/>
</dbReference>
<dbReference type="PROSITE" id="PS50012">
    <property type="entry name" value="RCC1_3"/>
    <property type="match status" value="2"/>
</dbReference>
<dbReference type="PRINTS" id="PR00633">
    <property type="entry name" value="RCCNDNSATION"/>
</dbReference>
<feature type="domain" description="BTB" evidence="3">
    <location>
        <begin position="195"/>
        <end position="262"/>
    </location>
</feature>
<evidence type="ECO:0000313" key="4">
    <source>
        <dbReference type="EMBL" id="KYQ47065.1"/>
    </source>
</evidence>
<dbReference type="AlphaFoldDB" id="A0A151WGY3"/>
<dbReference type="InterPro" id="IPR011333">
    <property type="entry name" value="SKP1/BTB/POZ_sf"/>
</dbReference>
<name>A0A151WGY3_9HYME</name>
<dbReference type="Pfam" id="PF13540">
    <property type="entry name" value="RCC1_2"/>
    <property type="match status" value="2"/>
</dbReference>
<dbReference type="Gene3D" id="3.30.710.10">
    <property type="entry name" value="Potassium Channel Kv1.1, Chain A"/>
    <property type="match status" value="1"/>
</dbReference>
<evidence type="ECO:0000256" key="1">
    <source>
        <dbReference type="ARBA" id="ARBA00022737"/>
    </source>
</evidence>
<dbReference type="InterPro" id="IPR000408">
    <property type="entry name" value="Reg_chr_condens"/>
</dbReference>
<protein>
    <submittedName>
        <fullName evidence="4">RCC1 and BTB domain-containing protein 1</fullName>
    </submittedName>
</protein>
<keyword evidence="5" id="KW-1185">Reference proteome</keyword>
<reference evidence="4 5" key="1">
    <citation type="submission" date="2015-09" db="EMBL/GenBank/DDBJ databases">
        <title>Trachymyrmex zeteki WGS genome.</title>
        <authorList>
            <person name="Nygaard S."/>
            <person name="Hu H."/>
            <person name="Boomsma J."/>
            <person name="Zhang G."/>
        </authorList>
    </citation>
    <scope>NUCLEOTIDE SEQUENCE [LARGE SCALE GENOMIC DNA]</scope>
    <source>
        <strain evidence="4">Tzet28-1</strain>
        <tissue evidence="4">Whole body</tissue>
    </source>
</reference>
<evidence type="ECO:0000313" key="5">
    <source>
        <dbReference type="Proteomes" id="UP000075809"/>
    </source>
</evidence>
<dbReference type="Gene3D" id="2.130.10.30">
    <property type="entry name" value="Regulator of chromosome condensation 1/beta-lactamase-inhibitor protein II"/>
    <property type="match status" value="1"/>
</dbReference>
<feature type="repeat" description="RCC1" evidence="2">
    <location>
        <begin position="24"/>
        <end position="76"/>
    </location>
</feature>
<evidence type="ECO:0000256" key="2">
    <source>
        <dbReference type="PROSITE-ProRule" id="PRU00235"/>
    </source>
</evidence>
<dbReference type="STRING" id="64791.A0A151WGY3"/>
<keyword evidence="1" id="KW-0677">Repeat</keyword>
<dbReference type="SMART" id="SM00225">
    <property type="entry name" value="BTB"/>
    <property type="match status" value="1"/>
</dbReference>
<dbReference type="Pfam" id="PF00651">
    <property type="entry name" value="BTB"/>
    <property type="match status" value="1"/>
</dbReference>
<dbReference type="PROSITE" id="PS00626">
    <property type="entry name" value="RCC1_2"/>
    <property type="match status" value="1"/>
</dbReference>
<dbReference type="SUPFAM" id="SSF54695">
    <property type="entry name" value="POZ domain"/>
    <property type="match status" value="1"/>
</dbReference>
<organism evidence="4 5">
    <name type="scientific">Mycetomoellerius zeteki</name>
    <dbReference type="NCBI Taxonomy" id="64791"/>
    <lineage>
        <taxon>Eukaryota</taxon>
        <taxon>Metazoa</taxon>
        <taxon>Ecdysozoa</taxon>
        <taxon>Arthropoda</taxon>
        <taxon>Hexapoda</taxon>
        <taxon>Insecta</taxon>
        <taxon>Pterygota</taxon>
        <taxon>Neoptera</taxon>
        <taxon>Endopterygota</taxon>
        <taxon>Hymenoptera</taxon>
        <taxon>Apocrita</taxon>
        <taxon>Aculeata</taxon>
        <taxon>Formicoidea</taxon>
        <taxon>Formicidae</taxon>
        <taxon>Myrmicinae</taxon>
        <taxon>Mycetomoellerius</taxon>
    </lineage>
</organism>